<keyword evidence="9" id="KW-1185">Reference proteome</keyword>
<dbReference type="GO" id="GO:0071949">
    <property type="term" value="F:FAD binding"/>
    <property type="evidence" value="ECO:0007669"/>
    <property type="project" value="InterPro"/>
</dbReference>
<accession>A0AAD4D508</accession>
<evidence type="ECO:0000259" key="7">
    <source>
        <dbReference type="Pfam" id="PF01494"/>
    </source>
</evidence>
<dbReference type="EMBL" id="JAAAIL010001731">
    <property type="protein sequence ID" value="KAG0265697.1"/>
    <property type="molecule type" value="Genomic_DNA"/>
</dbReference>
<reference evidence="8" key="1">
    <citation type="journal article" date="2020" name="Fungal Divers.">
        <title>Resolving the Mortierellaceae phylogeny through synthesis of multi-gene phylogenetics and phylogenomics.</title>
        <authorList>
            <person name="Vandepol N."/>
            <person name="Liber J."/>
            <person name="Desiro A."/>
            <person name="Na H."/>
            <person name="Kennedy M."/>
            <person name="Barry K."/>
            <person name="Grigoriev I.V."/>
            <person name="Miller A.N."/>
            <person name="O'Donnell K."/>
            <person name="Stajich J.E."/>
            <person name="Bonito G."/>
        </authorList>
    </citation>
    <scope>NUCLEOTIDE SEQUENCE</scope>
    <source>
        <strain evidence="8">NRRL 28262</strain>
    </source>
</reference>
<dbReference type="Gene3D" id="3.50.50.60">
    <property type="entry name" value="FAD/NAD(P)-binding domain"/>
    <property type="match status" value="1"/>
</dbReference>
<feature type="domain" description="FAD-binding" evidence="7">
    <location>
        <begin position="8"/>
        <end position="177"/>
    </location>
</feature>
<keyword evidence="3" id="KW-0274">FAD</keyword>
<dbReference type="SUPFAM" id="SSF51905">
    <property type="entry name" value="FAD/NAD(P)-binding domain"/>
    <property type="match status" value="1"/>
</dbReference>
<dbReference type="InterPro" id="IPR002938">
    <property type="entry name" value="FAD-bd"/>
</dbReference>
<evidence type="ECO:0000256" key="4">
    <source>
        <dbReference type="ARBA" id="ARBA00023002"/>
    </source>
</evidence>
<dbReference type="Pfam" id="PF01494">
    <property type="entry name" value="FAD_binding_3"/>
    <property type="match status" value="1"/>
</dbReference>
<dbReference type="GO" id="GO:0004497">
    <property type="term" value="F:monooxygenase activity"/>
    <property type="evidence" value="ECO:0007669"/>
    <property type="project" value="UniProtKB-KW"/>
</dbReference>
<name>A0AAD4D508_9FUNG</name>
<gene>
    <name evidence="8" type="ORF">BGZ95_003255</name>
</gene>
<dbReference type="InterPro" id="IPR036188">
    <property type="entry name" value="FAD/NAD-bd_sf"/>
</dbReference>
<keyword evidence="4" id="KW-0560">Oxidoreductase</keyword>
<evidence type="ECO:0000313" key="9">
    <source>
        <dbReference type="Proteomes" id="UP001194580"/>
    </source>
</evidence>
<dbReference type="PANTHER" id="PTHR13789">
    <property type="entry name" value="MONOOXYGENASE"/>
    <property type="match status" value="1"/>
</dbReference>
<keyword evidence="6" id="KW-1133">Transmembrane helix</keyword>
<proteinExistence type="inferred from homology"/>
<dbReference type="AlphaFoldDB" id="A0AAD4D508"/>
<comment type="caution">
    <text evidence="8">The sequence shown here is derived from an EMBL/GenBank/DDBJ whole genome shotgun (WGS) entry which is preliminary data.</text>
</comment>
<evidence type="ECO:0000256" key="3">
    <source>
        <dbReference type="ARBA" id="ARBA00022827"/>
    </source>
</evidence>
<dbReference type="Proteomes" id="UP001194580">
    <property type="component" value="Unassembled WGS sequence"/>
</dbReference>
<comment type="similarity">
    <text evidence="1">Belongs to the paxM FAD-dependent monooxygenase family.</text>
</comment>
<evidence type="ECO:0000256" key="6">
    <source>
        <dbReference type="SAM" id="Phobius"/>
    </source>
</evidence>
<sequence length="238" mass="26704">MIAEDKPTVMIIGAGLGGLLLGVLLNRAGISFYIYEKATTIQPTGSAIPIGGQILPLFAQLGLDREFFEISKPLTELRVYNDKRDLDYILDFTELEQRTGYKDHMVARPALYNLLIRQIPPHRLHFGKRLVTKLEANDGIIIRMSDGSTYKGDILVGADGAYSTVRHRLLDRLKNENRLCQADRDPLPFRTVCLAGQTQPLDPTEFPQIRNALCEFSIVCDRRPCTVSDNCKTVKIEA</sequence>
<keyword evidence="6" id="KW-0812">Transmembrane</keyword>
<evidence type="ECO:0000256" key="1">
    <source>
        <dbReference type="ARBA" id="ARBA00007992"/>
    </source>
</evidence>
<dbReference type="InterPro" id="IPR050493">
    <property type="entry name" value="FAD-dep_Monooxygenase_BioMet"/>
</dbReference>
<dbReference type="PANTHER" id="PTHR13789:SF309">
    <property type="entry name" value="PUTATIVE (AFU_ORTHOLOGUE AFUA_6G14510)-RELATED"/>
    <property type="match status" value="1"/>
</dbReference>
<keyword evidence="6" id="KW-0472">Membrane</keyword>
<evidence type="ECO:0000256" key="2">
    <source>
        <dbReference type="ARBA" id="ARBA00022630"/>
    </source>
</evidence>
<evidence type="ECO:0000256" key="5">
    <source>
        <dbReference type="ARBA" id="ARBA00023033"/>
    </source>
</evidence>
<feature type="transmembrane region" description="Helical" evidence="6">
    <location>
        <begin position="12"/>
        <end position="35"/>
    </location>
</feature>
<keyword evidence="2" id="KW-0285">Flavoprotein</keyword>
<dbReference type="PRINTS" id="PR00420">
    <property type="entry name" value="RNGMNOXGNASE"/>
</dbReference>
<evidence type="ECO:0000313" key="8">
    <source>
        <dbReference type="EMBL" id="KAG0265697.1"/>
    </source>
</evidence>
<keyword evidence="5" id="KW-0503">Monooxygenase</keyword>
<organism evidence="8 9">
    <name type="scientific">Linnemannia exigua</name>
    <dbReference type="NCBI Taxonomy" id="604196"/>
    <lineage>
        <taxon>Eukaryota</taxon>
        <taxon>Fungi</taxon>
        <taxon>Fungi incertae sedis</taxon>
        <taxon>Mucoromycota</taxon>
        <taxon>Mortierellomycotina</taxon>
        <taxon>Mortierellomycetes</taxon>
        <taxon>Mortierellales</taxon>
        <taxon>Mortierellaceae</taxon>
        <taxon>Linnemannia</taxon>
    </lineage>
</organism>
<protein>
    <recommendedName>
        <fullName evidence="7">FAD-binding domain-containing protein</fullName>
    </recommendedName>
</protein>